<feature type="transmembrane region" description="Helical" evidence="7">
    <location>
        <begin position="111"/>
        <end position="132"/>
    </location>
</feature>
<dbReference type="OrthoDB" id="9768846at2"/>
<evidence type="ECO:0000313" key="9">
    <source>
        <dbReference type="Proteomes" id="UP000318017"/>
    </source>
</evidence>
<dbReference type="Gene3D" id="1.20.1630.10">
    <property type="entry name" value="Formate dehydrogenase/DMSO reductase domain"/>
    <property type="match status" value="1"/>
</dbReference>
<feature type="transmembrane region" description="Helical" evidence="7">
    <location>
        <begin position="390"/>
        <end position="408"/>
    </location>
</feature>
<accession>A0A518GC88</accession>
<gene>
    <name evidence="8" type="ORF">Q31a_45810</name>
</gene>
<evidence type="ECO:0000256" key="4">
    <source>
        <dbReference type="ARBA" id="ARBA00022692"/>
    </source>
</evidence>
<feature type="transmembrane region" description="Helical" evidence="7">
    <location>
        <begin position="37"/>
        <end position="59"/>
    </location>
</feature>
<feature type="transmembrane region" description="Helical" evidence="7">
    <location>
        <begin position="235"/>
        <end position="255"/>
    </location>
</feature>
<evidence type="ECO:0000256" key="7">
    <source>
        <dbReference type="SAM" id="Phobius"/>
    </source>
</evidence>
<dbReference type="PANTHER" id="PTHR43044">
    <property type="match status" value="1"/>
</dbReference>
<dbReference type="InterPro" id="IPR054823">
    <property type="entry name" value="DsrP-like"/>
</dbReference>
<evidence type="ECO:0000256" key="3">
    <source>
        <dbReference type="ARBA" id="ARBA00022475"/>
    </source>
</evidence>
<sequence length="428" mass="47586">MSTASDHYPTLDDAAHPIRSYPKFLWWCLGQATNGGLLFYLWMFVLTAIALVGANAWSVQVAEGMIVTNMTDHVSWGLYIANFTFMVGVAAGGVMMVIPAYLYHDKKMHDVVVIGEMLAIAAILMCLLFVLVDLGRPERFWHLIPGIGRFNWPMSMLTWDVIVLNGYLLLNLHICGYLLYMQFLGRRPNQAWYLPFVWVSIFWAISIHTVTAFLYCGLGGRPFWNTALLAPRFLASAFVAGPAFILILFSCIHRAAGVKIDDGPKRLLINIIRVTALVNLLMVISEVFTEFYTGGGHTASARYLFLGLHGHNALVPWIWTAVAFDVLSTGLFLSPLVFRYSKVLIAACAMAFVGAWIEKGMGLIVPGFIPSTLHEIVEYTPSLTEWKVSAGIWAVGLMTLTILLKMWITVFSTRPSLSHESPASDQPA</sequence>
<feature type="transmembrane region" description="Helical" evidence="7">
    <location>
        <begin position="340"/>
        <end position="357"/>
    </location>
</feature>
<dbReference type="Pfam" id="PF03916">
    <property type="entry name" value="NrfD"/>
    <property type="match status" value="1"/>
</dbReference>
<dbReference type="GO" id="GO:0005886">
    <property type="term" value="C:plasma membrane"/>
    <property type="evidence" value="ECO:0007669"/>
    <property type="project" value="UniProtKB-SubCell"/>
</dbReference>
<dbReference type="EMBL" id="CP036298">
    <property type="protein sequence ID" value="QDV26209.1"/>
    <property type="molecule type" value="Genomic_DNA"/>
</dbReference>
<keyword evidence="4 7" id="KW-0812">Transmembrane</keyword>
<protein>
    <submittedName>
        <fullName evidence="8">Polysulfide reductase, NrfD</fullName>
    </submittedName>
</protein>
<keyword evidence="5 7" id="KW-1133">Transmembrane helix</keyword>
<evidence type="ECO:0000256" key="2">
    <source>
        <dbReference type="ARBA" id="ARBA00008929"/>
    </source>
</evidence>
<feature type="transmembrane region" description="Helical" evidence="7">
    <location>
        <begin position="161"/>
        <end position="180"/>
    </location>
</feature>
<dbReference type="NCBIfam" id="NF045798">
    <property type="entry name" value="DsrP"/>
    <property type="match status" value="1"/>
</dbReference>
<evidence type="ECO:0000313" key="8">
    <source>
        <dbReference type="EMBL" id="QDV26209.1"/>
    </source>
</evidence>
<keyword evidence="6 7" id="KW-0472">Membrane</keyword>
<comment type="subcellular location">
    <subcellularLocation>
        <location evidence="1">Cell membrane</location>
        <topology evidence="1">Multi-pass membrane protein</topology>
    </subcellularLocation>
</comment>
<feature type="transmembrane region" description="Helical" evidence="7">
    <location>
        <begin position="79"/>
        <end position="104"/>
    </location>
</feature>
<evidence type="ECO:0000256" key="5">
    <source>
        <dbReference type="ARBA" id="ARBA00022989"/>
    </source>
</evidence>
<feature type="transmembrane region" description="Helical" evidence="7">
    <location>
        <begin position="314"/>
        <end position="333"/>
    </location>
</feature>
<dbReference type="KEGG" id="ahel:Q31a_45810"/>
<proteinExistence type="inferred from homology"/>
<dbReference type="PANTHER" id="PTHR43044:SF2">
    <property type="entry name" value="POLYSULPHIDE REDUCTASE NRFD"/>
    <property type="match status" value="1"/>
</dbReference>
<dbReference type="RefSeq" id="WP_145082186.1">
    <property type="nucleotide sequence ID" value="NZ_CP036298.1"/>
</dbReference>
<organism evidence="8 9">
    <name type="scientific">Aureliella helgolandensis</name>
    <dbReference type="NCBI Taxonomy" id="2527968"/>
    <lineage>
        <taxon>Bacteria</taxon>
        <taxon>Pseudomonadati</taxon>
        <taxon>Planctomycetota</taxon>
        <taxon>Planctomycetia</taxon>
        <taxon>Pirellulales</taxon>
        <taxon>Pirellulaceae</taxon>
        <taxon>Aureliella</taxon>
    </lineage>
</organism>
<dbReference type="AlphaFoldDB" id="A0A518GC88"/>
<feature type="transmembrane region" description="Helical" evidence="7">
    <location>
        <begin position="267"/>
        <end position="288"/>
    </location>
</feature>
<dbReference type="InterPro" id="IPR005614">
    <property type="entry name" value="NrfD-like"/>
</dbReference>
<keyword evidence="3" id="KW-1003">Cell membrane</keyword>
<reference evidence="8 9" key="1">
    <citation type="submission" date="2019-02" db="EMBL/GenBank/DDBJ databases">
        <title>Deep-cultivation of Planctomycetes and their phenomic and genomic characterization uncovers novel biology.</title>
        <authorList>
            <person name="Wiegand S."/>
            <person name="Jogler M."/>
            <person name="Boedeker C."/>
            <person name="Pinto D."/>
            <person name="Vollmers J."/>
            <person name="Rivas-Marin E."/>
            <person name="Kohn T."/>
            <person name="Peeters S.H."/>
            <person name="Heuer A."/>
            <person name="Rast P."/>
            <person name="Oberbeckmann S."/>
            <person name="Bunk B."/>
            <person name="Jeske O."/>
            <person name="Meyerdierks A."/>
            <person name="Storesund J.E."/>
            <person name="Kallscheuer N."/>
            <person name="Luecker S."/>
            <person name="Lage O.M."/>
            <person name="Pohl T."/>
            <person name="Merkel B.J."/>
            <person name="Hornburger P."/>
            <person name="Mueller R.-W."/>
            <person name="Bruemmer F."/>
            <person name="Labrenz M."/>
            <person name="Spormann A.M."/>
            <person name="Op den Camp H."/>
            <person name="Overmann J."/>
            <person name="Amann R."/>
            <person name="Jetten M.S.M."/>
            <person name="Mascher T."/>
            <person name="Medema M.H."/>
            <person name="Devos D.P."/>
            <person name="Kaster A.-K."/>
            <person name="Ovreas L."/>
            <person name="Rohde M."/>
            <person name="Galperin M.Y."/>
            <person name="Jogler C."/>
        </authorList>
    </citation>
    <scope>NUCLEOTIDE SEQUENCE [LARGE SCALE GENOMIC DNA]</scope>
    <source>
        <strain evidence="8 9">Q31a</strain>
    </source>
</reference>
<comment type="similarity">
    <text evidence="2">Belongs to the NrfD family.</text>
</comment>
<evidence type="ECO:0000256" key="1">
    <source>
        <dbReference type="ARBA" id="ARBA00004651"/>
    </source>
</evidence>
<evidence type="ECO:0000256" key="6">
    <source>
        <dbReference type="ARBA" id="ARBA00023136"/>
    </source>
</evidence>
<keyword evidence="9" id="KW-1185">Reference proteome</keyword>
<feature type="transmembrane region" description="Helical" evidence="7">
    <location>
        <begin position="192"/>
        <end position="215"/>
    </location>
</feature>
<name>A0A518GC88_9BACT</name>
<dbReference type="Proteomes" id="UP000318017">
    <property type="component" value="Chromosome"/>
</dbReference>